<keyword evidence="5 7" id="KW-1133">Transmembrane helix</keyword>
<keyword evidence="2" id="KW-0813">Transport</keyword>
<keyword evidence="6 7" id="KW-0472">Membrane</keyword>
<evidence type="ECO:0000256" key="5">
    <source>
        <dbReference type="ARBA" id="ARBA00022989"/>
    </source>
</evidence>
<evidence type="ECO:0000256" key="2">
    <source>
        <dbReference type="ARBA" id="ARBA00022448"/>
    </source>
</evidence>
<dbReference type="Pfam" id="PF03188">
    <property type="entry name" value="Cytochrom_B561"/>
    <property type="match status" value="1"/>
</dbReference>
<feature type="transmembrane region" description="Helical" evidence="7">
    <location>
        <begin position="45"/>
        <end position="66"/>
    </location>
</feature>
<gene>
    <name evidence="9" type="ORF">EEDITHA_LOCUS6316</name>
</gene>
<accession>A0AAU9TRR2</accession>
<evidence type="ECO:0000313" key="9">
    <source>
        <dbReference type="EMBL" id="CAH2090349.1"/>
    </source>
</evidence>
<organism evidence="9 10">
    <name type="scientific">Euphydryas editha</name>
    <name type="common">Edith's checkerspot</name>
    <dbReference type="NCBI Taxonomy" id="104508"/>
    <lineage>
        <taxon>Eukaryota</taxon>
        <taxon>Metazoa</taxon>
        <taxon>Ecdysozoa</taxon>
        <taxon>Arthropoda</taxon>
        <taxon>Hexapoda</taxon>
        <taxon>Insecta</taxon>
        <taxon>Pterygota</taxon>
        <taxon>Neoptera</taxon>
        <taxon>Endopterygota</taxon>
        <taxon>Lepidoptera</taxon>
        <taxon>Glossata</taxon>
        <taxon>Ditrysia</taxon>
        <taxon>Papilionoidea</taxon>
        <taxon>Nymphalidae</taxon>
        <taxon>Nymphalinae</taxon>
        <taxon>Euphydryas</taxon>
    </lineage>
</organism>
<evidence type="ECO:0000256" key="3">
    <source>
        <dbReference type="ARBA" id="ARBA00022692"/>
    </source>
</evidence>
<dbReference type="Gene3D" id="1.20.120.1770">
    <property type="match status" value="1"/>
</dbReference>
<reference evidence="9" key="1">
    <citation type="submission" date="2022-03" db="EMBL/GenBank/DDBJ databases">
        <authorList>
            <person name="Tunstrom K."/>
        </authorList>
    </citation>
    <scope>NUCLEOTIDE SEQUENCE</scope>
</reference>
<comment type="caution">
    <text evidence="9">The sequence shown here is derived from an EMBL/GenBank/DDBJ whole genome shotgun (WGS) entry which is preliminary data.</text>
</comment>
<evidence type="ECO:0000256" key="1">
    <source>
        <dbReference type="ARBA" id="ARBA00004370"/>
    </source>
</evidence>
<evidence type="ECO:0000313" key="10">
    <source>
        <dbReference type="Proteomes" id="UP001153954"/>
    </source>
</evidence>
<feature type="transmembrane region" description="Helical" evidence="7">
    <location>
        <begin position="225"/>
        <end position="245"/>
    </location>
</feature>
<feature type="transmembrane region" description="Helical" evidence="7">
    <location>
        <begin position="78"/>
        <end position="99"/>
    </location>
</feature>
<dbReference type="InterPro" id="IPR006593">
    <property type="entry name" value="Cyt_b561/ferric_Rdtase_TM"/>
</dbReference>
<name>A0AAU9TRR2_EUPED</name>
<comment type="subcellular location">
    <subcellularLocation>
        <location evidence="1">Membrane</location>
    </subcellularLocation>
</comment>
<dbReference type="AlphaFoldDB" id="A0AAU9TRR2"/>
<dbReference type="GO" id="GO:0016020">
    <property type="term" value="C:membrane"/>
    <property type="evidence" value="ECO:0007669"/>
    <property type="project" value="UniProtKB-SubCell"/>
</dbReference>
<evidence type="ECO:0000256" key="4">
    <source>
        <dbReference type="ARBA" id="ARBA00022982"/>
    </source>
</evidence>
<dbReference type="Proteomes" id="UP001153954">
    <property type="component" value="Unassembled WGS sequence"/>
</dbReference>
<proteinExistence type="predicted"/>
<feature type="transmembrane region" description="Helical" evidence="7">
    <location>
        <begin position="119"/>
        <end position="138"/>
    </location>
</feature>
<keyword evidence="10" id="KW-1185">Reference proteome</keyword>
<evidence type="ECO:0000259" key="8">
    <source>
        <dbReference type="Pfam" id="PF03188"/>
    </source>
</evidence>
<evidence type="ECO:0000256" key="6">
    <source>
        <dbReference type="ARBA" id="ARBA00023136"/>
    </source>
</evidence>
<feature type="transmembrane region" description="Helical" evidence="7">
    <location>
        <begin position="257"/>
        <end position="278"/>
    </location>
</feature>
<feature type="transmembrane region" description="Helical" evidence="7">
    <location>
        <begin position="150"/>
        <end position="168"/>
    </location>
</feature>
<keyword evidence="4" id="KW-0249">Electron transport</keyword>
<keyword evidence="3 7" id="KW-0812">Transmembrane</keyword>
<evidence type="ECO:0000256" key="7">
    <source>
        <dbReference type="SAM" id="Phobius"/>
    </source>
</evidence>
<dbReference type="EMBL" id="CAKOGL010000009">
    <property type="protein sequence ID" value="CAH2090349.1"/>
    <property type="molecule type" value="Genomic_DNA"/>
</dbReference>
<sequence length="296" mass="32296">MADRGCNLECVKHGRGGDNAIEFVGPVKIVLVDQPKSAYVRKTCYAALIVLAQMMMATATILVMFYSLSYKKSCCFKALHVFLCTVGLQIIMLSGVLSLNNLSGSSAPMKISDCKFEHVFLECFGLASAIAGVISTFFSGYSSILTAHSCSGIAASVLAVFCAISGLFINDFRGETKFSEEYSSFRRFVYYVHQLLGTAEAILSLNHANGWSAPMKLKHRRFAHAFLQICAMICAFTGTLLISISKGFLENVHGTTGIIAAILSCNLLAGSIGIIPWLSEIAAYKFWYAHFYPIYN</sequence>
<feature type="domain" description="Cytochrome b561" evidence="8">
    <location>
        <begin position="79"/>
        <end position="203"/>
    </location>
</feature>
<protein>
    <recommendedName>
        <fullName evidence="8">Cytochrome b561 domain-containing protein</fullName>
    </recommendedName>
</protein>